<accession>A0ABT8SFE5</accession>
<dbReference type="SUPFAM" id="SSF56801">
    <property type="entry name" value="Acetyl-CoA synthetase-like"/>
    <property type="match status" value="1"/>
</dbReference>
<dbReference type="PANTHER" id="PTHR24095:SF14">
    <property type="entry name" value="ACETYL-COENZYME A SYNTHETASE 1"/>
    <property type="match status" value="1"/>
</dbReference>
<evidence type="ECO:0000259" key="1">
    <source>
        <dbReference type="Pfam" id="PF13193"/>
    </source>
</evidence>
<dbReference type="Proteomes" id="UP001169027">
    <property type="component" value="Unassembled WGS sequence"/>
</dbReference>
<dbReference type="Gene3D" id="3.30.300.30">
    <property type="match status" value="1"/>
</dbReference>
<organism evidence="2 3">
    <name type="scientific">Variovorax ginsengisoli</name>
    <dbReference type="NCBI Taxonomy" id="363844"/>
    <lineage>
        <taxon>Bacteria</taxon>
        <taxon>Pseudomonadati</taxon>
        <taxon>Pseudomonadota</taxon>
        <taxon>Betaproteobacteria</taxon>
        <taxon>Burkholderiales</taxon>
        <taxon>Comamonadaceae</taxon>
        <taxon>Variovorax</taxon>
    </lineage>
</organism>
<dbReference type="EMBL" id="JAUKVY010000045">
    <property type="protein sequence ID" value="MDO1537639.1"/>
    <property type="molecule type" value="Genomic_DNA"/>
</dbReference>
<reference evidence="2" key="1">
    <citation type="submission" date="2023-06" db="EMBL/GenBank/DDBJ databases">
        <authorList>
            <person name="Jiang Y."/>
            <person name="Liu Q."/>
        </authorList>
    </citation>
    <scope>NUCLEOTIDE SEQUENCE</scope>
    <source>
        <strain evidence="2">CGMCC 1.12090</strain>
    </source>
</reference>
<proteinExistence type="predicted"/>
<dbReference type="InterPro" id="IPR045851">
    <property type="entry name" value="AMP-bd_C_sf"/>
</dbReference>
<name>A0ABT8SFE5_9BURK</name>
<dbReference type="RefSeq" id="WP_301816078.1">
    <property type="nucleotide sequence ID" value="NZ_JAUJZH010000045.1"/>
</dbReference>
<keyword evidence="3" id="KW-1185">Reference proteome</keyword>
<evidence type="ECO:0000313" key="3">
    <source>
        <dbReference type="Proteomes" id="UP001169027"/>
    </source>
</evidence>
<protein>
    <recommendedName>
        <fullName evidence="1">AMP-binding enzyme C-terminal domain-containing protein</fullName>
    </recommendedName>
</protein>
<comment type="caution">
    <text evidence="2">The sequence shown here is derived from an EMBL/GenBank/DDBJ whole genome shotgun (WGS) entry which is preliminary data.</text>
</comment>
<sequence>MTAHPDVVEAAVVGLPHAIKGEGLYAFVTLHAEVQPSDELRETLIQWVRGRIGPFATLDAIQWAPALPKTRSGKILRRLLRGIAANEASDLGDVSTLADAAVLEALIVGRRDAEARLGESAPC</sequence>
<dbReference type="PANTHER" id="PTHR24095">
    <property type="entry name" value="ACETYL-COENZYME A SYNTHETASE"/>
    <property type="match status" value="1"/>
</dbReference>
<feature type="domain" description="AMP-binding enzyme C-terminal" evidence="1">
    <location>
        <begin position="2"/>
        <end position="74"/>
    </location>
</feature>
<evidence type="ECO:0000313" key="2">
    <source>
        <dbReference type="EMBL" id="MDO1537639.1"/>
    </source>
</evidence>
<dbReference type="InterPro" id="IPR025110">
    <property type="entry name" value="AMP-bd_C"/>
</dbReference>
<dbReference type="Pfam" id="PF13193">
    <property type="entry name" value="AMP-binding_C"/>
    <property type="match status" value="1"/>
</dbReference>
<gene>
    <name evidence="2" type="ORF">Q2T77_35910</name>
</gene>